<evidence type="ECO:0000313" key="2">
    <source>
        <dbReference type="Proteomes" id="UP000091857"/>
    </source>
</evidence>
<dbReference type="EMBL" id="CM004397">
    <property type="protein sequence ID" value="OAY36787.2"/>
    <property type="molecule type" value="Genomic_DNA"/>
</dbReference>
<name>A0ACC8CWI0_MANES</name>
<evidence type="ECO:0000313" key="1">
    <source>
        <dbReference type="EMBL" id="OAY36787.2"/>
    </source>
</evidence>
<comment type="caution">
    <text evidence="1">The sequence shown here is derived from an EMBL/GenBank/DDBJ whole genome shotgun (WGS) entry which is preliminary data.</text>
</comment>
<protein>
    <submittedName>
        <fullName evidence="1">Uncharacterized protein</fullName>
    </submittedName>
</protein>
<reference evidence="2" key="1">
    <citation type="journal article" date="2016" name="Nat. Biotechnol.">
        <title>Sequencing wild and cultivated cassava and related species reveals extensive interspecific hybridization and genetic diversity.</title>
        <authorList>
            <person name="Bredeson J.V."/>
            <person name="Lyons J.B."/>
            <person name="Prochnik S.E."/>
            <person name="Wu G.A."/>
            <person name="Ha C.M."/>
            <person name="Edsinger-Gonzales E."/>
            <person name="Grimwood J."/>
            <person name="Schmutz J."/>
            <person name="Rabbi I.Y."/>
            <person name="Egesi C."/>
            <person name="Nauluvula P."/>
            <person name="Lebot V."/>
            <person name="Ndunguru J."/>
            <person name="Mkamilo G."/>
            <person name="Bart R.S."/>
            <person name="Setter T.L."/>
            <person name="Gleadow R.M."/>
            <person name="Kulakow P."/>
            <person name="Ferguson M.E."/>
            <person name="Rounsley S."/>
            <person name="Rokhsar D.S."/>
        </authorList>
    </citation>
    <scope>NUCLEOTIDE SEQUENCE [LARGE SCALE GENOMIC DNA]</scope>
    <source>
        <strain evidence="2">cv. AM560-2</strain>
    </source>
</reference>
<sequence>MGTHVYEDPLTTKLGKYSDKSDIYSFGVTLLELITRRKPIHNGTDIVIWANHLIKKALEGRYTNFVDSNLQSFDHEQMYQMVSCINSCINQPLNSRPTMEKIRLVLEGKSPPEELYDHELQWSIIHRDDESSSYFEEIDQIEESGPLHEKNYKGIRPKPNSFSELAVANYKGGLKPYSFSELAKATDQFSLQRQFGQGGFGQAFMASLDGKIRVVKKLNNFPDVQSEGDFERVIMVLNGVRHKNLVKLVGYCIEGANRLLISKFFPNMSLRYQLYRKGNALDWKKRMNIAIGSARGLEYLHEYSKLKIIHLFIKSDNILLDNDFNPKISDFERSLFFRDATTHVFRSSTLGTHIYADPLSTKLEKYSDKSDVYSFGVILLELITGRKLKMDENIDIVTWAQPLIEKALEGEYMDFVDPRLQLFDDQEMHRMIFCSNACIN</sequence>
<organism evidence="1 2">
    <name type="scientific">Manihot esculenta</name>
    <name type="common">Cassava</name>
    <name type="synonym">Jatropha manihot</name>
    <dbReference type="NCBI Taxonomy" id="3983"/>
    <lineage>
        <taxon>Eukaryota</taxon>
        <taxon>Viridiplantae</taxon>
        <taxon>Streptophyta</taxon>
        <taxon>Embryophyta</taxon>
        <taxon>Tracheophyta</taxon>
        <taxon>Spermatophyta</taxon>
        <taxon>Magnoliopsida</taxon>
        <taxon>eudicotyledons</taxon>
        <taxon>Gunneridae</taxon>
        <taxon>Pentapetalae</taxon>
        <taxon>rosids</taxon>
        <taxon>fabids</taxon>
        <taxon>Malpighiales</taxon>
        <taxon>Euphorbiaceae</taxon>
        <taxon>Crotonoideae</taxon>
        <taxon>Manihoteae</taxon>
        <taxon>Manihot</taxon>
    </lineage>
</organism>
<keyword evidence="2" id="KW-1185">Reference proteome</keyword>
<accession>A0ACC8CWI0</accession>
<dbReference type="Proteomes" id="UP000091857">
    <property type="component" value="Chromosome 11"/>
</dbReference>
<proteinExistence type="predicted"/>
<gene>
    <name evidence="1" type="ORF">MANES_11G040617v8</name>
</gene>